<proteinExistence type="inferred from homology"/>
<feature type="active site" description="Proton donor" evidence="4">
    <location>
        <position position="54"/>
    </location>
</feature>
<evidence type="ECO:0000256" key="1">
    <source>
        <dbReference type="ARBA" id="ARBA00007905"/>
    </source>
</evidence>
<evidence type="ECO:0000256" key="2">
    <source>
        <dbReference type="ARBA" id="ARBA00022857"/>
    </source>
</evidence>
<dbReference type="InterPro" id="IPR023210">
    <property type="entry name" value="NADP_OxRdtase_dom"/>
</dbReference>
<dbReference type="PRINTS" id="PR00069">
    <property type="entry name" value="ALDKETRDTASE"/>
</dbReference>
<accession>A0A498C1F3</accession>
<dbReference type="FunFam" id="3.20.20.100:FF:000015">
    <property type="entry name" value="Oxidoreductase, aldo/keto reductase family"/>
    <property type="match status" value="1"/>
</dbReference>
<evidence type="ECO:0000313" key="10">
    <source>
        <dbReference type="Proteomes" id="UP000273158"/>
    </source>
</evidence>
<organism evidence="9 10">
    <name type="scientific">Microbacterium telephonicum</name>
    <dbReference type="NCBI Taxonomy" id="1714841"/>
    <lineage>
        <taxon>Bacteria</taxon>
        <taxon>Bacillati</taxon>
        <taxon>Actinomycetota</taxon>
        <taxon>Actinomycetes</taxon>
        <taxon>Micrococcales</taxon>
        <taxon>Microbacteriaceae</taxon>
        <taxon>Microbacterium</taxon>
    </lineage>
</organism>
<sequence length="282" mass="30496">MAENPTIPTVTLNDGTPIPQLGYGVFKVPPADTQRAVEEALEVGYRHIDTAAIYGNEEGVGAAIAASGISRGDLFVTTKLWNDRHDGDEPDAAIAESLGKLGLDQVDLYLVHWPTPKADNFLHAWEKLIGIRERGLTRSIGVSNFLVPHLERVISATGVVPAVDQIELHPAYQQREVTDFAAAHGIRIEAWGPLGQGKYDLFGAEPVAAAADAHDKTPAQIVLAWHLQHGNIVFPKSVRRERLEENLDVFDVTLTDAEMSAIDALDPGDGSGRVSAHPDEVD</sequence>
<keyword evidence="10" id="KW-1185">Reference proteome</keyword>
<keyword evidence="2" id="KW-0521">NADP</keyword>
<evidence type="ECO:0000256" key="6">
    <source>
        <dbReference type="PIRSR" id="PIRSR000097-3"/>
    </source>
</evidence>
<dbReference type="RefSeq" id="WP_121057990.1">
    <property type="nucleotide sequence ID" value="NZ_RCDB01000002.1"/>
</dbReference>
<dbReference type="SUPFAM" id="SSF51430">
    <property type="entry name" value="NAD(P)-linked oxidoreductase"/>
    <property type="match status" value="1"/>
</dbReference>
<reference evidence="9 10" key="1">
    <citation type="journal article" date="2015" name="Stand. Genomic Sci.">
        <title>Genomic Encyclopedia of Bacterial and Archaeal Type Strains, Phase III: the genomes of soil and plant-associated and newly described type strains.</title>
        <authorList>
            <person name="Whitman W.B."/>
            <person name="Woyke T."/>
            <person name="Klenk H.P."/>
            <person name="Zhou Y."/>
            <person name="Lilburn T.G."/>
            <person name="Beck B.J."/>
            <person name="De Vos P."/>
            <person name="Vandamme P."/>
            <person name="Eisen J.A."/>
            <person name="Garrity G."/>
            <person name="Hugenholtz P."/>
            <person name="Kyrpides N.C."/>
        </authorList>
    </citation>
    <scope>NUCLEOTIDE SEQUENCE [LARGE SCALE GENOMIC DNA]</scope>
    <source>
        <strain evidence="9 10">S2T63</strain>
    </source>
</reference>
<dbReference type="PROSITE" id="PS00062">
    <property type="entry name" value="ALDOKETO_REDUCTASE_2"/>
    <property type="match status" value="1"/>
</dbReference>
<gene>
    <name evidence="9" type="ORF">C7474_1097</name>
</gene>
<dbReference type="PROSITE" id="PS00798">
    <property type="entry name" value="ALDOKETO_REDUCTASE_1"/>
    <property type="match status" value="1"/>
</dbReference>
<dbReference type="OrthoDB" id="9804790at2"/>
<evidence type="ECO:0000259" key="8">
    <source>
        <dbReference type="Pfam" id="PF00248"/>
    </source>
</evidence>
<dbReference type="PANTHER" id="PTHR43827">
    <property type="entry name" value="2,5-DIKETO-D-GLUCONIC ACID REDUCTASE"/>
    <property type="match status" value="1"/>
</dbReference>
<evidence type="ECO:0000256" key="4">
    <source>
        <dbReference type="PIRSR" id="PIRSR000097-1"/>
    </source>
</evidence>
<protein>
    <submittedName>
        <fullName evidence="9">Diketogulonate reductase-like aldo/keto reductase</fullName>
    </submittedName>
</protein>
<evidence type="ECO:0000256" key="7">
    <source>
        <dbReference type="SAM" id="MobiDB-lite"/>
    </source>
</evidence>
<dbReference type="Proteomes" id="UP000273158">
    <property type="component" value="Unassembled WGS sequence"/>
</dbReference>
<dbReference type="Pfam" id="PF00248">
    <property type="entry name" value="Aldo_ket_red"/>
    <property type="match status" value="1"/>
</dbReference>
<dbReference type="PANTHER" id="PTHR43827:SF3">
    <property type="entry name" value="NADP-DEPENDENT OXIDOREDUCTASE DOMAIN-CONTAINING PROTEIN"/>
    <property type="match status" value="1"/>
</dbReference>
<dbReference type="InterPro" id="IPR036812">
    <property type="entry name" value="NAD(P)_OxRdtase_dom_sf"/>
</dbReference>
<dbReference type="EMBL" id="RCDB01000002">
    <property type="protein sequence ID" value="RLK48967.1"/>
    <property type="molecule type" value="Genomic_DNA"/>
</dbReference>
<dbReference type="PIRSF" id="PIRSF000097">
    <property type="entry name" value="AKR"/>
    <property type="match status" value="1"/>
</dbReference>
<feature type="domain" description="NADP-dependent oxidoreductase" evidence="8">
    <location>
        <begin position="27"/>
        <end position="266"/>
    </location>
</feature>
<feature type="site" description="Lowers pKa of active site Tyr" evidence="6">
    <location>
        <position position="79"/>
    </location>
</feature>
<dbReference type="GO" id="GO:0016616">
    <property type="term" value="F:oxidoreductase activity, acting on the CH-OH group of donors, NAD or NADP as acceptor"/>
    <property type="evidence" value="ECO:0007669"/>
    <property type="project" value="UniProtKB-ARBA"/>
</dbReference>
<comment type="similarity">
    <text evidence="1">Belongs to the aldo/keto reductase family.</text>
</comment>
<comment type="caution">
    <text evidence="9">The sequence shown here is derived from an EMBL/GenBank/DDBJ whole genome shotgun (WGS) entry which is preliminary data.</text>
</comment>
<feature type="region of interest" description="Disordered" evidence="7">
    <location>
        <begin position="262"/>
        <end position="282"/>
    </location>
</feature>
<evidence type="ECO:0000256" key="3">
    <source>
        <dbReference type="ARBA" id="ARBA00023002"/>
    </source>
</evidence>
<dbReference type="InterPro" id="IPR020471">
    <property type="entry name" value="AKR"/>
</dbReference>
<dbReference type="AlphaFoldDB" id="A0A498C1F3"/>
<evidence type="ECO:0000313" key="9">
    <source>
        <dbReference type="EMBL" id="RLK48967.1"/>
    </source>
</evidence>
<name>A0A498C1F3_9MICO</name>
<dbReference type="InterPro" id="IPR018170">
    <property type="entry name" value="Aldo/ket_reductase_CS"/>
</dbReference>
<keyword evidence="3" id="KW-0560">Oxidoreductase</keyword>
<evidence type="ECO:0000256" key="5">
    <source>
        <dbReference type="PIRSR" id="PIRSR000097-2"/>
    </source>
</evidence>
<feature type="binding site" evidence="5">
    <location>
        <position position="112"/>
    </location>
    <ligand>
        <name>substrate</name>
    </ligand>
</feature>
<dbReference type="Gene3D" id="3.20.20.100">
    <property type="entry name" value="NADP-dependent oxidoreductase domain"/>
    <property type="match status" value="1"/>
</dbReference>